<keyword evidence="1" id="KW-0411">Iron-sulfur</keyword>
<sequence>MTNLMKIIDISNSNFDDIAVVRYEMLDLEGERLKCWLSRGMEGELEYMRRSADLRRDPRAVFADVKSIIVTLTAIKKVKPHSPTLAAFAHNNPDYHILIKNKLNLLLSNIREIEPQIEGRAVVDSAPIFEKGLAVRAGLGWIGRNSLLIHPRLGSYTHIGLLLLNKDLSSECQVIEDQCPKGCSICKDNCPNGAINGDRTVDCRKCIAAMTIENCSDAYALHNHIFGCDLCQQYCPYNSDIEEIEPTIKEDWSTITKDSFRAKYRKTSLGRVSFEKIKNSLQCAKNQ</sequence>
<dbReference type="KEGG" id="rbc:BN938_3051"/>
<dbReference type="PANTHER" id="PTHR30002">
    <property type="entry name" value="EPOXYQUEUOSINE REDUCTASE"/>
    <property type="match status" value="1"/>
</dbReference>
<accession>A0A060REI3</accession>
<keyword evidence="1" id="KW-0004">4Fe-4S</keyword>
<dbReference type="EMBL" id="HG934468">
    <property type="protein sequence ID" value="CDN33113.1"/>
    <property type="molecule type" value="Genomic_DNA"/>
</dbReference>
<evidence type="ECO:0000256" key="3">
    <source>
        <dbReference type="ARBA" id="ARBA00022694"/>
    </source>
</evidence>
<proteinExistence type="predicted"/>
<evidence type="ECO:0000256" key="5">
    <source>
        <dbReference type="ARBA" id="ARBA00023002"/>
    </source>
</evidence>
<keyword evidence="2" id="KW-0963">Cytoplasm</keyword>
<dbReference type="GO" id="GO:0008616">
    <property type="term" value="P:tRNA queuosine(34) biosynthetic process"/>
    <property type="evidence" value="ECO:0007669"/>
    <property type="project" value="UniProtKB-KW"/>
</dbReference>
<reference evidence="7 8" key="1">
    <citation type="journal article" date="2015" name="Genome Announc.">
        <title>Complete Genome Sequence of the Novel Leech Symbiont Mucinivorans hirudinis M3T.</title>
        <authorList>
            <person name="Nelson M.C."/>
            <person name="Bomar L."/>
            <person name="Graf J."/>
        </authorList>
    </citation>
    <scope>NUCLEOTIDE SEQUENCE [LARGE SCALE GENOMIC DNA]</scope>
    <source>
        <strain evidence="8">M3</strain>
    </source>
</reference>
<evidence type="ECO:0000259" key="6">
    <source>
        <dbReference type="PROSITE" id="PS51379"/>
    </source>
</evidence>
<keyword evidence="1" id="KW-0479">Metal-binding</keyword>
<dbReference type="Proteomes" id="UP000027616">
    <property type="component" value="Chromosome I"/>
</dbReference>
<organism evidence="7 8">
    <name type="scientific">Mucinivorans hirudinis</name>
    <dbReference type="NCBI Taxonomy" id="1433126"/>
    <lineage>
        <taxon>Bacteria</taxon>
        <taxon>Pseudomonadati</taxon>
        <taxon>Bacteroidota</taxon>
        <taxon>Bacteroidia</taxon>
        <taxon>Bacteroidales</taxon>
        <taxon>Rikenellaceae</taxon>
        <taxon>Mucinivorans</taxon>
    </lineage>
</organism>
<dbReference type="Pfam" id="PF13484">
    <property type="entry name" value="Fer4_16"/>
    <property type="match status" value="1"/>
</dbReference>
<dbReference type="AlphaFoldDB" id="A0A060REI3"/>
<keyword evidence="8" id="KW-1185">Reference proteome</keyword>
<dbReference type="HOGENOM" id="CLU_030790_0_0_10"/>
<name>A0A060REI3_9BACT</name>
<evidence type="ECO:0000313" key="7">
    <source>
        <dbReference type="EMBL" id="CDN33113.1"/>
    </source>
</evidence>
<dbReference type="Pfam" id="PF08331">
    <property type="entry name" value="QueG_DUF1730"/>
    <property type="match status" value="1"/>
</dbReference>
<dbReference type="PANTHER" id="PTHR30002:SF4">
    <property type="entry name" value="EPOXYQUEUOSINE REDUCTASE"/>
    <property type="match status" value="1"/>
</dbReference>
<evidence type="ECO:0000256" key="2">
    <source>
        <dbReference type="ARBA" id="ARBA00022490"/>
    </source>
</evidence>
<keyword evidence="4" id="KW-0671">Queuosine biosynthesis</keyword>
<dbReference type="SUPFAM" id="SSF54862">
    <property type="entry name" value="4Fe-4S ferredoxins"/>
    <property type="match status" value="1"/>
</dbReference>
<keyword evidence="1" id="KW-0408">Iron</keyword>
<evidence type="ECO:0000313" key="8">
    <source>
        <dbReference type="Proteomes" id="UP000027616"/>
    </source>
</evidence>
<evidence type="ECO:0000256" key="1">
    <source>
        <dbReference type="ARBA" id="ARBA00022485"/>
    </source>
</evidence>
<gene>
    <name evidence="7" type="ORF">BN938_3051</name>
</gene>
<dbReference type="InterPro" id="IPR013542">
    <property type="entry name" value="QueG_DUF1730"/>
</dbReference>
<dbReference type="PROSITE" id="PS51379">
    <property type="entry name" value="4FE4S_FER_2"/>
    <property type="match status" value="1"/>
</dbReference>
<keyword evidence="3" id="KW-0819">tRNA processing</keyword>
<dbReference type="InterPro" id="IPR017896">
    <property type="entry name" value="4Fe4S_Fe-S-bd"/>
</dbReference>
<dbReference type="InterPro" id="IPR004453">
    <property type="entry name" value="QueG"/>
</dbReference>
<dbReference type="GO" id="GO:0051539">
    <property type="term" value="F:4 iron, 4 sulfur cluster binding"/>
    <property type="evidence" value="ECO:0007669"/>
    <property type="project" value="UniProtKB-KW"/>
</dbReference>
<feature type="domain" description="4Fe-4S ferredoxin-type" evidence="6">
    <location>
        <begin position="170"/>
        <end position="200"/>
    </location>
</feature>
<evidence type="ECO:0000256" key="4">
    <source>
        <dbReference type="ARBA" id="ARBA00022785"/>
    </source>
</evidence>
<protein>
    <submittedName>
        <fullName evidence="7">Epoxyqueuosine (OQ) reductase QueG</fullName>
    </submittedName>
</protein>
<dbReference type="GO" id="GO:0052693">
    <property type="term" value="F:epoxyqueuosine reductase activity"/>
    <property type="evidence" value="ECO:0007669"/>
    <property type="project" value="TreeGrafter"/>
</dbReference>
<dbReference type="STRING" id="1433126.BN938_3051"/>
<keyword evidence="5" id="KW-0560">Oxidoreductase</keyword>
<dbReference type="eggNOG" id="COG1600">
    <property type="taxonomic scope" value="Bacteria"/>
</dbReference>